<dbReference type="Proteomes" id="UP000315689">
    <property type="component" value="Unassembled WGS sequence"/>
</dbReference>
<feature type="region of interest" description="Disordered" evidence="1">
    <location>
        <begin position="81"/>
        <end position="138"/>
    </location>
</feature>
<evidence type="ECO:0000256" key="1">
    <source>
        <dbReference type="SAM" id="MobiDB-lite"/>
    </source>
</evidence>
<gene>
    <name evidence="2" type="ORF">CEN89_23</name>
</gene>
<dbReference type="Pfam" id="PF01391">
    <property type="entry name" value="Collagen"/>
    <property type="match status" value="1"/>
</dbReference>
<sequence length="355" mass="34477">MTVTILVLSLVALAPIFGAELPLSTTIENLAKHDLIVYSETSTAGEQVNWVKPGQAGNLLFRDSRGVLRVRECGNRIRTIRIDEHRAPGPKEIPGPQGPRGQKGKPGPRGNEGPQGPEGPIGLPGEPGAQGVPGTPADIGPMLTAIAQLIELEKSRSHEGIIPGVYAVRDTPQAPKYTYESRKWWEAVLPSAISGYFFSRGMRNLRPSQTQIAQTQTGGGAKIGDSTLRVTIGAVTAGGATIAPGAVVAEGGAGGLGGEGGLGGAGGAGGLGGLGGQGGNAAPVTVTATGGAGGLGGTGGAGGNAAPVTVTATGGAGYGAAAAAAAVAAAAVTPTSGAAANNGSSASAGGAAGPK</sequence>
<dbReference type="AlphaFoldDB" id="A0A554LKT8"/>
<reference evidence="2 3" key="1">
    <citation type="submission" date="2017-07" db="EMBL/GenBank/DDBJ databases">
        <title>Mechanisms for carbon and nitrogen cycling indicate functional differentiation within the Candidate Phyla Radiation.</title>
        <authorList>
            <person name="Danczak R.E."/>
            <person name="Johnston M.D."/>
            <person name="Kenah C."/>
            <person name="Slattery M."/>
            <person name="Wrighton K.C."/>
            <person name="Wilkins M.J."/>
        </authorList>
    </citation>
    <scope>NUCLEOTIDE SEQUENCE [LARGE SCALE GENOMIC DNA]</scope>
    <source>
        <strain evidence="2">Licking1014_7</strain>
    </source>
</reference>
<evidence type="ECO:0000313" key="2">
    <source>
        <dbReference type="EMBL" id="TSC93486.1"/>
    </source>
</evidence>
<dbReference type="EMBL" id="VMGK01000001">
    <property type="protein sequence ID" value="TSC93486.1"/>
    <property type="molecule type" value="Genomic_DNA"/>
</dbReference>
<feature type="compositionally biased region" description="Low complexity" evidence="1">
    <location>
        <begin position="108"/>
        <end position="127"/>
    </location>
</feature>
<evidence type="ECO:0008006" key="4">
    <source>
        <dbReference type="Google" id="ProtNLM"/>
    </source>
</evidence>
<feature type="compositionally biased region" description="Low complexity" evidence="1">
    <location>
        <begin position="336"/>
        <end position="349"/>
    </location>
</feature>
<name>A0A554LKT8_9BACT</name>
<accession>A0A554LKT8</accession>
<feature type="region of interest" description="Disordered" evidence="1">
    <location>
        <begin position="336"/>
        <end position="355"/>
    </location>
</feature>
<protein>
    <recommendedName>
        <fullName evidence="4">Collagen-like protein</fullName>
    </recommendedName>
</protein>
<dbReference type="InterPro" id="IPR008160">
    <property type="entry name" value="Collagen"/>
</dbReference>
<evidence type="ECO:0000313" key="3">
    <source>
        <dbReference type="Proteomes" id="UP000315689"/>
    </source>
</evidence>
<proteinExistence type="predicted"/>
<organism evidence="2 3">
    <name type="scientific">Candidatus Berkelbacteria bacterium Licking1014_7</name>
    <dbReference type="NCBI Taxonomy" id="2017147"/>
    <lineage>
        <taxon>Bacteria</taxon>
        <taxon>Candidatus Berkelbacteria</taxon>
    </lineage>
</organism>
<comment type="caution">
    <text evidence="2">The sequence shown here is derived from an EMBL/GenBank/DDBJ whole genome shotgun (WGS) entry which is preliminary data.</text>
</comment>